<feature type="transmembrane region" description="Helical" evidence="1">
    <location>
        <begin position="120"/>
        <end position="147"/>
    </location>
</feature>
<dbReference type="EMBL" id="MPUH01000146">
    <property type="protein sequence ID" value="OMJ88614.1"/>
    <property type="molecule type" value="Genomic_DNA"/>
</dbReference>
<feature type="transmembrane region" description="Helical" evidence="1">
    <location>
        <begin position="27"/>
        <end position="45"/>
    </location>
</feature>
<organism evidence="2 3">
    <name type="scientific">Stentor coeruleus</name>
    <dbReference type="NCBI Taxonomy" id="5963"/>
    <lineage>
        <taxon>Eukaryota</taxon>
        <taxon>Sar</taxon>
        <taxon>Alveolata</taxon>
        <taxon>Ciliophora</taxon>
        <taxon>Postciliodesmatophora</taxon>
        <taxon>Heterotrichea</taxon>
        <taxon>Heterotrichida</taxon>
        <taxon>Stentoridae</taxon>
        <taxon>Stentor</taxon>
    </lineage>
</organism>
<dbReference type="Proteomes" id="UP000187209">
    <property type="component" value="Unassembled WGS sequence"/>
</dbReference>
<dbReference type="AlphaFoldDB" id="A0A1R2CHU3"/>
<protein>
    <submittedName>
        <fullName evidence="2">Uncharacterized protein</fullName>
    </submittedName>
</protein>
<keyword evidence="1" id="KW-0812">Transmembrane</keyword>
<evidence type="ECO:0000313" key="2">
    <source>
        <dbReference type="EMBL" id="OMJ88614.1"/>
    </source>
</evidence>
<evidence type="ECO:0000313" key="3">
    <source>
        <dbReference type="Proteomes" id="UP000187209"/>
    </source>
</evidence>
<sequence>MIKGSKIAFDFPEKRVLKKPPTSSREILINSLILGGFVCAIFNKGTCKTPVFLWLAVQICFSILILMICLLSLFTSFYLHFEAVLKTLKFILYILNVFWFPFGAYWIYSDPLCSSTWYSAYILIYFFNSLLGIFALVCIVLLCFLLVPELFKTKKS</sequence>
<keyword evidence="1" id="KW-0472">Membrane</keyword>
<feature type="transmembrane region" description="Helical" evidence="1">
    <location>
        <begin position="51"/>
        <end position="78"/>
    </location>
</feature>
<name>A0A1R2CHU3_9CILI</name>
<accession>A0A1R2CHU3</accession>
<comment type="caution">
    <text evidence="2">The sequence shown here is derived from an EMBL/GenBank/DDBJ whole genome shotgun (WGS) entry which is preliminary data.</text>
</comment>
<keyword evidence="1" id="KW-1133">Transmembrane helix</keyword>
<proteinExistence type="predicted"/>
<keyword evidence="3" id="KW-1185">Reference proteome</keyword>
<feature type="transmembrane region" description="Helical" evidence="1">
    <location>
        <begin position="90"/>
        <end position="108"/>
    </location>
</feature>
<evidence type="ECO:0000256" key="1">
    <source>
        <dbReference type="SAM" id="Phobius"/>
    </source>
</evidence>
<reference evidence="2 3" key="1">
    <citation type="submission" date="2016-11" db="EMBL/GenBank/DDBJ databases">
        <title>The macronuclear genome of Stentor coeruleus: a giant cell with tiny introns.</title>
        <authorList>
            <person name="Slabodnick M."/>
            <person name="Ruby J.G."/>
            <person name="Reiff S.B."/>
            <person name="Swart E.C."/>
            <person name="Gosai S."/>
            <person name="Prabakaran S."/>
            <person name="Witkowska E."/>
            <person name="Larue G.E."/>
            <person name="Fisher S."/>
            <person name="Freeman R.M."/>
            <person name="Gunawardena J."/>
            <person name="Chu W."/>
            <person name="Stover N.A."/>
            <person name="Gregory B.D."/>
            <person name="Nowacki M."/>
            <person name="Derisi J."/>
            <person name="Roy S.W."/>
            <person name="Marshall W.F."/>
            <person name="Sood P."/>
        </authorList>
    </citation>
    <scope>NUCLEOTIDE SEQUENCE [LARGE SCALE GENOMIC DNA]</scope>
    <source>
        <strain evidence="2">WM001</strain>
    </source>
</reference>
<gene>
    <name evidence="2" type="ORF">SteCoe_9394</name>
</gene>